<name>A0A0N5BYW9_STREA</name>
<evidence type="ECO:0000313" key="2">
    <source>
        <dbReference type="WBParaSite" id="SPAL_0001096800.1"/>
    </source>
</evidence>
<sequence>MVSKTSTTEEIKDNYDNMLTTKDDDIFAIRSNKVAVQAVENQKIDDHEKNSTLIKQYTILNYFKPIRKMKSGSVNKNIADDVKILPVEPNENDMENRTATSSLNLSSQQQNTIGKVSLKRDSENNQSVLMVPNDEPPIKKKLLELKLTDKERRIINFAKFEEKIGVYRSFDELPLPDIYIQEKNKITFDEYTKIQIKNLINNISYNPINDLEANTDFLLDDEDEESYADLYVPLDEASPGTPFAGCQYILDAVNDKCFKKK</sequence>
<dbReference type="AlphaFoldDB" id="A0A0N5BYW9"/>
<keyword evidence="1" id="KW-1185">Reference proteome</keyword>
<accession>A0A0N5BYW9</accession>
<proteinExistence type="predicted"/>
<organism evidence="1 2">
    <name type="scientific">Strongyloides papillosus</name>
    <name type="common">Intestinal threadworm</name>
    <dbReference type="NCBI Taxonomy" id="174720"/>
    <lineage>
        <taxon>Eukaryota</taxon>
        <taxon>Metazoa</taxon>
        <taxon>Ecdysozoa</taxon>
        <taxon>Nematoda</taxon>
        <taxon>Chromadorea</taxon>
        <taxon>Rhabditida</taxon>
        <taxon>Tylenchina</taxon>
        <taxon>Panagrolaimomorpha</taxon>
        <taxon>Strongyloidoidea</taxon>
        <taxon>Strongyloididae</taxon>
        <taxon>Strongyloides</taxon>
    </lineage>
</organism>
<reference evidence="2" key="1">
    <citation type="submission" date="2017-02" db="UniProtKB">
        <authorList>
            <consortium name="WormBaseParasite"/>
        </authorList>
    </citation>
    <scope>IDENTIFICATION</scope>
</reference>
<evidence type="ECO:0000313" key="1">
    <source>
        <dbReference type="Proteomes" id="UP000046392"/>
    </source>
</evidence>
<dbReference type="Proteomes" id="UP000046392">
    <property type="component" value="Unplaced"/>
</dbReference>
<dbReference type="WBParaSite" id="SPAL_0001096800.1">
    <property type="protein sequence ID" value="SPAL_0001096800.1"/>
    <property type="gene ID" value="SPAL_0001096800"/>
</dbReference>
<protein>
    <submittedName>
        <fullName evidence="2">PPP1R35_C domain-containing protein</fullName>
    </submittedName>
</protein>